<evidence type="ECO:0000256" key="4">
    <source>
        <dbReference type="ARBA" id="ARBA00023163"/>
    </source>
</evidence>
<comment type="subcellular location">
    <subcellularLocation>
        <location evidence="1">Nucleus</location>
    </subcellularLocation>
</comment>
<evidence type="ECO:0000313" key="7">
    <source>
        <dbReference type="Proteomes" id="UP000604825"/>
    </source>
</evidence>
<dbReference type="Gene3D" id="2.40.330.10">
    <property type="entry name" value="DNA-binding pseudobarrel domain"/>
    <property type="match status" value="1"/>
</dbReference>
<evidence type="ECO:0000256" key="2">
    <source>
        <dbReference type="ARBA" id="ARBA00023015"/>
    </source>
</evidence>
<dbReference type="GO" id="GO:0005634">
    <property type="term" value="C:nucleus"/>
    <property type="evidence" value="ECO:0007669"/>
    <property type="project" value="UniProtKB-SubCell"/>
</dbReference>
<keyword evidence="4" id="KW-0804">Transcription</keyword>
<gene>
    <name evidence="6" type="ORF">NCGR_LOCUS65945</name>
</gene>
<dbReference type="OrthoDB" id="668173at2759"/>
<dbReference type="GO" id="GO:0003677">
    <property type="term" value="F:DNA binding"/>
    <property type="evidence" value="ECO:0007669"/>
    <property type="project" value="UniProtKB-KW"/>
</dbReference>
<dbReference type="SUPFAM" id="SSF101936">
    <property type="entry name" value="DNA-binding pseudobarrel domain"/>
    <property type="match status" value="1"/>
</dbReference>
<protein>
    <recommendedName>
        <fullName evidence="8">TF-B3 domain-containing protein</fullName>
    </recommendedName>
</protein>
<reference evidence="6" key="1">
    <citation type="submission" date="2020-10" db="EMBL/GenBank/DDBJ databases">
        <authorList>
            <person name="Han B."/>
            <person name="Lu T."/>
            <person name="Zhao Q."/>
            <person name="Huang X."/>
            <person name="Zhao Y."/>
        </authorList>
    </citation>
    <scope>NUCLEOTIDE SEQUENCE</scope>
</reference>
<name>A0A811SLW9_9POAL</name>
<proteinExistence type="predicted"/>
<evidence type="ECO:0000256" key="5">
    <source>
        <dbReference type="ARBA" id="ARBA00023242"/>
    </source>
</evidence>
<evidence type="ECO:0000256" key="1">
    <source>
        <dbReference type="ARBA" id="ARBA00004123"/>
    </source>
</evidence>
<dbReference type="AlphaFoldDB" id="A0A811SLW9"/>
<dbReference type="PANTHER" id="PTHR34397">
    <property type="entry name" value="OS05G0237600 PROTEIN"/>
    <property type="match status" value="1"/>
</dbReference>
<keyword evidence="2" id="KW-0805">Transcription regulation</keyword>
<dbReference type="PANTHER" id="PTHR34397:SF16">
    <property type="entry name" value="TF-B3 DOMAIN-CONTAINING PROTEIN"/>
    <property type="match status" value="1"/>
</dbReference>
<keyword evidence="5" id="KW-0539">Nucleus</keyword>
<organism evidence="6 7">
    <name type="scientific">Miscanthus lutarioriparius</name>
    <dbReference type="NCBI Taxonomy" id="422564"/>
    <lineage>
        <taxon>Eukaryota</taxon>
        <taxon>Viridiplantae</taxon>
        <taxon>Streptophyta</taxon>
        <taxon>Embryophyta</taxon>
        <taxon>Tracheophyta</taxon>
        <taxon>Spermatophyta</taxon>
        <taxon>Magnoliopsida</taxon>
        <taxon>Liliopsida</taxon>
        <taxon>Poales</taxon>
        <taxon>Poaceae</taxon>
        <taxon>PACMAD clade</taxon>
        <taxon>Panicoideae</taxon>
        <taxon>Andropogonodae</taxon>
        <taxon>Andropogoneae</taxon>
        <taxon>Saccharinae</taxon>
        <taxon>Miscanthus</taxon>
    </lineage>
</organism>
<evidence type="ECO:0000313" key="6">
    <source>
        <dbReference type="EMBL" id="CAD6341847.1"/>
    </source>
</evidence>
<comment type="caution">
    <text evidence="6">The sequence shown here is derived from an EMBL/GenBank/DDBJ whole genome shotgun (WGS) entry which is preliminary data.</text>
</comment>
<evidence type="ECO:0000256" key="3">
    <source>
        <dbReference type="ARBA" id="ARBA00023125"/>
    </source>
</evidence>
<keyword evidence="3" id="KW-0238">DNA-binding</keyword>
<keyword evidence="7" id="KW-1185">Reference proteome</keyword>
<dbReference type="InterPro" id="IPR015300">
    <property type="entry name" value="DNA-bd_pseudobarrel_sf"/>
</dbReference>
<sequence>MKRLQSTDVRDDQNRVQFPGRSPISQIFTDAEKVRVRTSGGMSVTAFDHRGQQYEMTCKLWRDKHYRFMGPGWKNFRQAHHLTIAKEAHLTRRVTVKLWAFRSRALLPEVKDDDGEEEPGHPDGALGLVLLLLDEGEGEEEEVAGEEVVARDESYARKFLELRGAVALWLLWTRD</sequence>
<accession>A0A811SLW9</accession>
<dbReference type="Proteomes" id="UP000604825">
    <property type="component" value="Unassembled WGS sequence"/>
</dbReference>
<evidence type="ECO:0008006" key="8">
    <source>
        <dbReference type="Google" id="ProtNLM"/>
    </source>
</evidence>
<dbReference type="EMBL" id="CAJGYO010000327">
    <property type="protein sequence ID" value="CAD6341847.1"/>
    <property type="molecule type" value="Genomic_DNA"/>
</dbReference>